<feature type="region of interest" description="Disordered" evidence="1">
    <location>
        <begin position="1"/>
        <end position="20"/>
    </location>
</feature>
<dbReference type="Proteomes" id="UP000054549">
    <property type="component" value="Unassembled WGS sequence"/>
</dbReference>
<evidence type="ECO:0000313" key="2">
    <source>
        <dbReference type="EMBL" id="KIL60949.1"/>
    </source>
</evidence>
<protein>
    <submittedName>
        <fullName evidence="2">Uncharacterized protein</fullName>
    </submittedName>
</protein>
<accession>A0A0C2T375</accession>
<dbReference type="EMBL" id="KN818290">
    <property type="protein sequence ID" value="KIL60949.1"/>
    <property type="molecule type" value="Genomic_DNA"/>
</dbReference>
<evidence type="ECO:0000313" key="3">
    <source>
        <dbReference type="Proteomes" id="UP000054549"/>
    </source>
</evidence>
<dbReference type="HOGENOM" id="CLU_3124663_0_0_1"/>
<keyword evidence="3" id="KW-1185">Reference proteome</keyword>
<dbReference type="AlphaFoldDB" id="A0A0C2T375"/>
<proteinExistence type="predicted"/>
<sequence length="50" mass="5797">MIKARSSIEKENGTQKPTPFKSVTLYSRFSAQREDLSPTEYLKHTDCTFK</sequence>
<name>A0A0C2T375_AMAMK</name>
<feature type="compositionally biased region" description="Basic and acidic residues" evidence="1">
    <location>
        <begin position="1"/>
        <end position="13"/>
    </location>
</feature>
<gene>
    <name evidence="2" type="ORF">M378DRAFT_13764</name>
</gene>
<dbReference type="InParanoid" id="A0A0C2T375"/>
<organism evidence="2 3">
    <name type="scientific">Amanita muscaria (strain Koide BX008)</name>
    <dbReference type="NCBI Taxonomy" id="946122"/>
    <lineage>
        <taxon>Eukaryota</taxon>
        <taxon>Fungi</taxon>
        <taxon>Dikarya</taxon>
        <taxon>Basidiomycota</taxon>
        <taxon>Agaricomycotina</taxon>
        <taxon>Agaricomycetes</taxon>
        <taxon>Agaricomycetidae</taxon>
        <taxon>Agaricales</taxon>
        <taxon>Pluteineae</taxon>
        <taxon>Amanitaceae</taxon>
        <taxon>Amanita</taxon>
    </lineage>
</organism>
<reference evidence="2 3" key="1">
    <citation type="submission" date="2014-04" db="EMBL/GenBank/DDBJ databases">
        <title>Evolutionary Origins and Diversification of the Mycorrhizal Mutualists.</title>
        <authorList>
            <consortium name="DOE Joint Genome Institute"/>
            <consortium name="Mycorrhizal Genomics Consortium"/>
            <person name="Kohler A."/>
            <person name="Kuo A."/>
            <person name="Nagy L.G."/>
            <person name="Floudas D."/>
            <person name="Copeland A."/>
            <person name="Barry K.W."/>
            <person name="Cichocki N."/>
            <person name="Veneault-Fourrey C."/>
            <person name="LaButti K."/>
            <person name="Lindquist E.A."/>
            <person name="Lipzen A."/>
            <person name="Lundell T."/>
            <person name="Morin E."/>
            <person name="Murat C."/>
            <person name="Riley R."/>
            <person name="Ohm R."/>
            <person name="Sun H."/>
            <person name="Tunlid A."/>
            <person name="Henrissat B."/>
            <person name="Grigoriev I.V."/>
            <person name="Hibbett D.S."/>
            <person name="Martin F."/>
        </authorList>
    </citation>
    <scope>NUCLEOTIDE SEQUENCE [LARGE SCALE GENOMIC DNA]</scope>
    <source>
        <strain evidence="2 3">Koide BX008</strain>
    </source>
</reference>
<evidence type="ECO:0000256" key="1">
    <source>
        <dbReference type="SAM" id="MobiDB-lite"/>
    </source>
</evidence>